<dbReference type="Proteomes" id="UP000477739">
    <property type="component" value="Unassembled WGS sequence"/>
</dbReference>
<dbReference type="PANTHER" id="PTHR30251:SF2">
    <property type="entry name" value="FIMBRIAL CHAPERONE YADV-RELATED"/>
    <property type="match status" value="1"/>
</dbReference>
<feature type="chain" id="PRO_5026963843" evidence="6">
    <location>
        <begin position="27"/>
        <end position="234"/>
    </location>
</feature>
<dbReference type="InterPro" id="IPR016147">
    <property type="entry name" value="Pili_assmbl_chaperone_N"/>
</dbReference>
<evidence type="ECO:0000259" key="8">
    <source>
        <dbReference type="Pfam" id="PF02753"/>
    </source>
</evidence>
<evidence type="ECO:0000256" key="5">
    <source>
        <dbReference type="ARBA" id="ARBA00023186"/>
    </source>
</evidence>
<keyword evidence="10" id="KW-1185">Reference proteome</keyword>
<dbReference type="SUPFAM" id="SSF49584">
    <property type="entry name" value="Periplasmic chaperone C-domain"/>
    <property type="match status" value="1"/>
</dbReference>
<protein>
    <submittedName>
        <fullName evidence="9">Fimbria/pilus periplasmic chaperone</fullName>
    </submittedName>
</protein>
<dbReference type="InterPro" id="IPR013783">
    <property type="entry name" value="Ig-like_fold"/>
</dbReference>
<keyword evidence="4" id="KW-0574">Periplasm</keyword>
<evidence type="ECO:0000313" key="9">
    <source>
        <dbReference type="EMBL" id="MTH47111.1"/>
    </source>
</evidence>
<dbReference type="Pfam" id="PF02753">
    <property type="entry name" value="PapD_C"/>
    <property type="match status" value="1"/>
</dbReference>
<evidence type="ECO:0000256" key="2">
    <source>
        <dbReference type="ARBA" id="ARBA00007399"/>
    </source>
</evidence>
<dbReference type="AlphaFoldDB" id="A0A6L6IJV1"/>
<keyword evidence="5" id="KW-0143">Chaperone</keyword>
<name>A0A6L6IJV1_9ENTR</name>
<dbReference type="PRINTS" id="PR00969">
    <property type="entry name" value="CHAPERONPILI"/>
</dbReference>
<feature type="signal peptide" evidence="6">
    <location>
        <begin position="1"/>
        <end position="26"/>
    </location>
</feature>
<dbReference type="InterPro" id="IPR008962">
    <property type="entry name" value="PapD-like_sf"/>
</dbReference>
<feature type="domain" description="Pili assembly chaperone N-terminal" evidence="7">
    <location>
        <begin position="28"/>
        <end position="145"/>
    </location>
</feature>
<feature type="domain" description="Pili assembly chaperone C-terminal" evidence="8">
    <location>
        <begin position="167"/>
        <end position="225"/>
    </location>
</feature>
<dbReference type="InterPro" id="IPR016148">
    <property type="entry name" value="Pili_assmbl_chaperone_C"/>
</dbReference>
<dbReference type="InterPro" id="IPR036316">
    <property type="entry name" value="Pili_assmbl_chap_C_dom_sf"/>
</dbReference>
<evidence type="ECO:0000256" key="4">
    <source>
        <dbReference type="ARBA" id="ARBA00022764"/>
    </source>
</evidence>
<gene>
    <name evidence="9" type="ORF">GJV78_12775</name>
</gene>
<reference evidence="9 10" key="1">
    <citation type="submission" date="2019-11" db="EMBL/GenBank/DDBJ databases">
        <title>Escherichia alba sp. nov. isolated from the gut of plastic-eating superworms Zophobas atratus.</title>
        <authorList>
            <person name="Yang Y."/>
        </authorList>
    </citation>
    <scope>NUCLEOTIDE SEQUENCE [LARGE SCALE GENOMIC DNA]</scope>
    <source>
        <strain evidence="10">BIT-B35</strain>
    </source>
</reference>
<accession>A0A6L6IJV1</accession>
<dbReference type="OrthoDB" id="9131059at2"/>
<comment type="caution">
    <text evidence="9">The sequence shown here is derived from an EMBL/GenBank/DDBJ whole genome shotgun (WGS) entry which is preliminary data.</text>
</comment>
<evidence type="ECO:0000313" key="10">
    <source>
        <dbReference type="Proteomes" id="UP000477739"/>
    </source>
</evidence>
<dbReference type="SUPFAM" id="SSF49354">
    <property type="entry name" value="PapD-like"/>
    <property type="match status" value="1"/>
</dbReference>
<dbReference type="RefSeq" id="WP_155108714.1">
    <property type="nucleotide sequence ID" value="NZ_WMJZ01000016.1"/>
</dbReference>
<dbReference type="GO" id="GO:0071555">
    <property type="term" value="P:cell wall organization"/>
    <property type="evidence" value="ECO:0007669"/>
    <property type="project" value="InterPro"/>
</dbReference>
<comment type="similarity">
    <text evidence="2">Belongs to the periplasmic pilus chaperone family.</text>
</comment>
<proteinExistence type="inferred from homology"/>
<dbReference type="GO" id="GO:0030288">
    <property type="term" value="C:outer membrane-bounded periplasmic space"/>
    <property type="evidence" value="ECO:0007669"/>
    <property type="project" value="InterPro"/>
</dbReference>
<evidence type="ECO:0000256" key="6">
    <source>
        <dbReference type="SAM" id="SignalP"/>
    </source>
</evidence>
<evidence type="ECO:0000259" key="7">
    <source>
        <dbReference type="Pfam" id="PF00345"/>
    </source>
</evidence>
<organism evidence="9 10">
    <name type="scientific">Intestinirhabdus alba</name>
    <dbReference type="NCBI Taxonomy" id="2899544"/>
    <lineage>
        <taxon>Bacteria</taxon>
        <taxon>Pseudomonadati</taxon>
        <taxon>Pseudomonadota</taxon>
        <taxon>Gammaproteobacteria</taxon>
        <taxon>Enterobacterales</taxon>
        <taxon>Enterobacteriaceae</taxon>
        <taxon>Intestinirhabdus</taxon>
    </lineage>
</organism>
<dbReference type="InterPro" id="IPR050643">
    <property type="entry name" value="Periplasmic_pilus_chap"/>
</dbReference>
<dbReference type="Pfam" id="PF00345">
    <property type="entry name" value="PapD_N"/>
    <property type="match status" value="1"/>
</dbReference>
<dbReference type="PANTHER" id="PTHR30251">
    <property type="entry name" value="PILUS ASSEMBLY CHAPERONE"/>
    <property type="match status" value="1"/>
</dbReference>
<dbReference type="EMBL" id="WMJZ01000016">
    <property type="protein sequence ID" value="MTH47111.1"/>
    <property type="molecule type" value="Genomic_DNA"/>
</dbReference>
<evidence type="ECO:0000256" key="1">
    <source>
        <dbReference type="ARBA" id="ARBA00004418"/>
    </source>
</evidence>
<comment type="subcellular location">
    <subcellularLocation>
        <location evidence="1">Periplasm</location>
    </subcellularLocation>
</comment>
<keyword evidence="3 6" id="KW-0732">Signal</keyword>
<evidence type="ECO:0000256" key="3">
    <source>
        <dbReference type="ARBA" id="ARBA00022729"/>
    </source>
</evidence>
<dbReference type="InterPro" id="IPR001829">
    <property type="entry name" value="Pili_assmbl_chaperone_bac"/>
</dbReference>
<sequence>MPIIKTSVVYLSCCAAPLFFIGSASASLILDQNRVVFSAAASQVAVVKVENPTSNDFLMQSWVEDKNGNPQEDIFVDPPLAKIKAQRKVALRLTAINPRLADGNEEKLYWLNVKEIPRLVAAEGSPRLEIVVRTRIKLLYRPKSVPPRLDKHYSQLKWRRSANGIMIHNPTPYYITFNKIWSGSNEQNNFAVDMIAPYSDLEIKDSRALAASRINFNVINDFGDTTDTVTAKVN</sequence>
<dbReference type="Gene3D" id="2.60.40.10">
    <property type="entry name" value="Immunoglobulins"/>
    <property type="match status" value="2"/>
</dbReference>